<dbReference type="Proteomes" id="UP000621454">
    <property type="component" value="Unassembled WGS sequence"/>
</dbReference>
<keyword evidence="5" id="KW-0808">Transferase</keyword>
<comment type="caution">
    <text evidence="5">The sequence shown here is derived from an EMBL/GenBank/DDBJ whole genome shotgun (WGS) entry which is preliminary data.</text>
</comment>
<keyword evidence="1" id="KW-0862">Zinc</keyword>
<dbReference type="InterPro" id="IPR013216">
    <property type="entry name" value="Methyltransf_11"/>
</dbReference>
<reference evidence="5" key="2">
    <citation type="submission" date="2020-09" db="EMBL/GenBank/DDBJ databases">
        <authorList>
            <person name="Sun Q."/>
            <person name="Zhou Y."/>
        </authorList>
    </citation>
    <scope>NUCLEOTIDE SEQUENCE</scope>
    <source>
        <strain evidence="5">CGMCC 1.12827</strain>
    </source>
</reference>
<feature type="binding site" evidence="1">
    <location>
        <position position="20"/>
    </location>
    <ligand>
        <name>Zn(2+)</name>
        <dbReference type="ChEBI" id="CHEBI:29105"/>
    </ligand>
</feature>
<dbReference type="PIRSF" id="PIRSF018249">
    <property type="entry name" value="MyrA_prd"/>
    <property type="match status" value="1"/>
</dbReference>
<evidence type="ECO:0000256" key="1">
    <source>
        <dbReference type="PIRSR" id="PIRSR018249-1"/>
    </source>
</evidence>
<evidence type="ECO:0000259" key="3">
    <source>
        <dbReference type="Pfam" id="PF08241"/>
    </source>
</evidence>
<gene>
    <name evidence="5" type="ORF">GCM10011489_09600</name>
</gene>
<dbReference type="SUPFAM" id="SSF53335">
    <property type="entry name" value="S-adenosyl-L-methionine-dependent methyltransferases"/>
    <property type="match status" value="1"/>
</dbReference>
<accession>A0A916T1C5</accession>
<keyword evidence="5" id="KW-0489">Methyltransferase</keyword>
<dbReference type="AlphaFoldDB" id="A0A916T1C5"/>
<feature type="domain" description="23S rRNA (guanine(745)-N(1))-methyltransferase N-terminal" evidence="4">
    <location>
        <begin position="16"/>
        <end position="50"/>
    </location>
</feature>
<dbReference type="Gene3D" id="3.40.50.150">
    <property type="entry name" value="Vaccinia Virus protein VP39"/>
    <property type="match status" value="1"/>
</dbReference>
<organism evidence="5 6">
    <name type="scientific">Gordonia jinhuaensis</name>
    <dbReference type="NCBI Taxonomy" id="1517702"/>
    <lineage>
        <taxon>Bacteria</taxon>
        <taxon>Bacillati</taxon>
        <taxon>Actinomycetota</taxon>
        <taxon>Actinomycetes</taxon>
        <taxon>Mycobacteriales</taxon>
        <taxon>Gordoniaceae</taxon>
        <taxon>Gordonia</taxon>
    </lineage>
</organism>
<feature type="binding site" evidence="1">
    <location>
        <position position="37"/>
    </location>
    <ligand>
        <name>Zn(2+)</name>
        <dbReference type="ChEBI" id="CHEBI:29105"/>
    </ligand>
</feature>
<feature type="binding site" evidence="1">
    <location>
        <position position="33"/>
    </location>
    <ligand>
        <name>Zn(2+)</name>
        <dbReference type="ChEBI" id="CHEBI:29105"/>
    </ligand>
</feature>
<dbReference type="InterPro" id="IPR029063">
    <property type="entry name" value="SAM-dependent_MTases_sf"/>
</dbReference>
<dbReference type="Pfam" id="PF08241">
    <property type="entry name" value="Methyltransf_11"/>
    <property type="match status" value="1"/>
</dbReference>
<dbReference type="GO" id="GO:0046872">
    <property type="term" value="F:metal ion binding"/>
    <property type="evidence" value="ECO:0007669"/>
    <property type="project" value="UniProtKB-KW"/>
</dbReference>
<feature type="binding site" evidence="2">
    <location>
        <position position="77"/>
    </location>
    <ligand>
        <name>S-adenosyl-L-methionine</name>
        <dbReference type="ChEBI" id="CHEBI:59789"/>
    </ligand>
</feature>
<dbReference type="InterPro" id="IPR048647">
    <property type="entry name" value="RlmA_N"/>
</dbReference>
<evidence type="ECO:0000313" key="5">
    <source>
        <dbReference type="EMBL" id="GGB23444.1"/>
    </source>
</evidence>
<dbReference type="InterPro" id="IPR016718">
    <property type="entry name" value="rRNA_m1G-MeTrfase_A_prd"/>
</dbReference>
<keyword evidence="6" id="KW-1185">Reference proteome</keyword>
<proteinExistence type="predicted"/>
<reference evidence="5" key="1">
    <citation type="journal article" date="2014" name="Int. J. Syst. Evol. Microbiol.">
        <title>Complete genome sequence of Corynebacterium casei LMG S-19264T (=DSM 44701T), isolated from a smear-ripened cheese.</title>
        <authorList>
            <consortium name="US DOE Joint Genome Institute (JGI-PGF)"/>
            <person name="Walter F."/>
            <person name="Albersmeier A."/>
            <person name="Kalinowski J."/>
            <person name="Ruckert C."/>
        </authorList>
    </citation>
    <scope>NUCLEOTIDE SEQUENCE</scope>
    <source>
        <strain evidence="5">CGMCC 1.12827</strain>
    </source>
</reference>
<dbReference type="RefSeq" id="WP_188585440.1">
    <property type="nucleotide sequence ID" value="NZ_BMGC01000004.1"/>
</dbReference>
<dbReference type="GO" id="GO:0008757">
    <property type="term" value="F:S-adenosylmethionine-dependent methyltransferase activity"/>
    <property type="evidence" value="ECO:0007669"/>
    <property type="project" value="InterPro"/>
</dbReference>
<feature type="domain" description="Methyltransferase type 11" evidence="3">
    <location>
        <begin position="102"/>
        <end position="188"/>
    </location>
</feature>
<dbReference type="Pfam" id="PF21302">
    <property type="entry name" value="Zn_ribbon_RlmA"/>
    <property type="match status" value="1"/>
</dbReference>
<evidence type="ECO:0000313" key="6">
    <source>
        <dbReference type="Proteomes" id="UP000621454"/>
    </source>
</evidence>
<evidence type="ECO:0000259" key="4">
    <source>
        <dbReference type="Pfam" id="PF21302"/>
    </source>
</evidence>
<sequence>MPALTSSFENALDILACPLCGNRFEFTGNTLVCTSGHSFDISRKRFVTMLTGGGTRMRSDTPEMLSARSRVLASPFFFPALATVADMIAQLPLVGERLAVADIGAGTGQYLAAVIRRLASDRPTSDVRGVGLDLSKHAARMIASMDAAVSAIVADAWARLPLADSSVEVVLSVFAPRNVKEFRRVITEDGHIVMVTPTPRHLQEITTPMGMLSVDDGKAERLAAVMSEDFTPASEELVEYHRTLGVSEIEDLVAMGPSAFHLSPDQIAARAAELGHTNVTLSLVVSVFSPRPRVAADLGGDQRDERA</sequence>
<keyword evidence="1" id="KW-0479">Metal-binding</keyword>
<name>A0A916T1C5_9ACTN</name>
<dbReference type="CDD" id="cd02440">
    <property type="entry name" value="AdoMet_MTases"/>
    <property type="match status" value="1"/>
</dbReference>
<feature type="binding site" evidence="1">
    <location>
        <position position="17"/>
    </location>
    <ligand>
        <name>Zn(2+)</name>
        <dbReference type="ChEBI" id="CHEBI:29105"/>
    </ligand>
</feature>
<protein>
    <submittedName>
        <fullName evidence="5">SAM-dependent methyltransferase</fullName>
    </submittedName>
</protein>
<keyword evidence="2" id="KW-0949">S-adenosyl-L-methionine</keyword>
<dbReference type="EMBL" id="BMGC01000004">
    <property type="protein sequence ID" value="GGB23444.1"/>
    <property type="molecule type" value="Genomic_DNA"/>
</dbReference>
<dbReference type="GO" id="GO:0032259">
    <property type="term" value="P:methylation"/>
    <property type="evidence" value="ECO:0007669"/>
    <property type="project" value="UniProtKB-KW"/>
</dbReference>
<feature type="binding site" evidence="2">
    <location>
        <position position="201"/>
    </location>
    <ligand>
        <name>S-adenosyl-L-methionine</name>
        <dbReference type="ChEBI" id="CHEBI:59789"/>
    </ligand>
</feature>
<evidence type="ECO:0000256" key="2">
    <source>
        <dbReference type="PIRSR" id="PIRSR018249-2"/>
    </source>
</evidence>
<feature type="binding site" evidence="2">
    <location>
        <begin position="107"/>
        <end position="108"/>
    </location>
    <ligand>
        <name>S-adenosyl-L-methionine</name>
        <dbReference type="ChEBI" id="CHEBI:59789"/>
    </ligand>
</feature>